<protein>
    <recommendedName>
        <fullName evidence="3">MmcQ/YjbR family DNA-binding protein</fullName>
    </recommendedName>
</protein>
<dbReference type="RefSeq" id="WP_048733042.1">
    <property type="nucleotide sequence ID" value="NZ_CP012033.1"/>
</dbReference>
<sequence length="115" mass="13106">MEMTKAELIEFSSAGKAVTVDRPFNNPAHHNQIVFDALRHQKSKKIFGLAYEKDDGLYIDLKCDPARIDELVETSAYILPGQHFTKQNWITVDVNELPTKEVLTKLVNVSYQLTN</sequence>
<evidence type="ECO:0000313" key="2">
    <source>
        <dbReference type="Proteomes" id="UP000036000"/>
    </source>
</evidence>
<dbReference type="InterPro" id="IPR038056">
    <property type="entry name" value="YjbR-like_sf"/>
</dbReference>
<reference evidence="1 2" key="1">
    <citation type="submission" date="2015-07" db="EMBL/GenBank/DDBJ databases">
        <title>Lactobacillus korensis/26-25/ whole genome sequencing.</title>
        <authorList>
            <person name="Kim M.K."/>
            <person name="Im W.-T."/>
            <person name="Srinivasan S."/>
            <person name="Lee J.-J."/>
        </authorList>
    </citation>
    <scope>NUCLEOTIDE SEQUENCE [LARGE SCALE GENOMIC DNA]</scope>
    <source>
        <strain evidence="1 2">26-25</strain>
    </source>
</reference>
<dbReference type="Gene3D" id="3.90.1150.30">
    <property type="match status" value="1"/>
</dbReference>
<dbReference type="Pfam" id="PF04237">
    <property type="entry name" value="YjbR"/>
    <property type="match status" value="1"/>
</dbReference>
<dbReference type="PANTHER" id="PTHR35145:SF1">
    <property type="entry name" value="CYTOPLASMIC PROTEIN"/>
    <property type="match status" value="1"/>
</dbReference>
<dbReference type="KEGG" id="lko:ABN16_03770"/>
<dbReference type="InterPro" id="IPR058532">
    <property type="entry name" value="YjbR/MT2646/Rv2570-like"/>
</dbReference>
<name>A0AAC8ZGN4_9LACO</name>
<dbReference type="PANTHER" id="PTHR35145">
    <property type="entry name" value="CYTOPLASMIC PROTEIN-RELATED"/>
    <property type="match status" value="1"/>
</dbReference>
<gene>
    <name evidence="1" type="ORF">ABN16_03770</name>
</gene>
<accession>A0AAC8ZGN4</accession>
<proteinExistence type="predicted"/>
<dbReference type="EMBL" id="CP012033">
    <property type="protein sequence ID" value="AKP64199.1"/>
    <property type="molecule type" value="Genomic_DNA"/>
</dbReference>
<evidence type="ECO:0008006" key="3">
    <source>
        <dbReference type="Google" id="ProtNLM"/>
    </source>
</evidence>
<organism evidence="1 2">
    <name type="scientific">Levilactobacillus koreensis</name>
    <dbReference type="NCBI Taxonomy" id="637971"/>
    <lineage>
        <taxon>Bacteria</taxon>
        <taxon>Bacillati</taxon>
        <taxon>Bacillota</taxon>
        <taxon>Bacilli</taxon>
        <taxon>Lactobacillales</taxon>
        <taxon>Lactobacillaceae</taxon>
        <taxon>Levilactobacillus</taxon>
    </lineage>
</organism>
<dbReference type="SUPFAM" id="SSF142906">
    <property type="entry name" value="YjbR-like"/>
    <property type="match status" value="1"/>
</dbReference>
<dbReference type="Proteomes" id="UP000036000">
    <property type="component" value="Chromosome"/>
</dbReference>
<dbReference type="InterPro" id="IPR007351">
    <property type="entry name" value="YjbR"/>
</dbReference>
<evidence type="ECO:0000313" key="1">
    <source>
        <dbReference type="EMBL" id="AKP64199.1"/>
    </source>
</evidence>
<keyword evidence="2" id="KW-1185">Reference proteome</keyword>
<dbReference type="AlphaFoldDB" id="A0AAC8ZGN4"/>